<feature type="compositionally biased region" description="Polar residues" evidence="3">
    <location>
        <begin position="1"/>
        <end position="20"/>
    </location>
</feature>
<dbReference type="EMBL" id="HBIM01004507">
    <property type="protein sequence ID" value="CAE0405900.1"/>
    <property type="molecule type" value="Transcribed_RNA"/>
</dbReference>
<feature type="DNA-binding region" description="HMG box" evidence="2">
    <location>
        <begin position="74"/>
        <end position="165"/>
    </location>
</feature>
<dbReference type="InterPro" id="IPR036910">
    <property type="entry name" value="HMG_box_dom_sf"/>
</dbReference>
<dbReference type="InterPro" id="IPR009071">
    <property type="entry name" value="HMG_box_dom"/>
</dbReference>
<dbReference type="Gene3D" id="1.10.30.10">
    <property type="entry name" value="High mobility group box domain"/>
    <property type="match status" value="1"/>
</dbReference>
<feature type="region of interest" description="Disordered" evidence="3">
    <location>
        <begin position="1"/>
        <end position="21"/>
    </location>
</feature>
<dbReference type="GO" id="GO:0005634">
    <property type="term" value="C:nucleus"/>
    <property type="evidence" value="ECO:0007669"/>
    <property type="project" value="UniProtKB-UniRule"/>
</dbReference>
<dbReference type="EMBL" id="HBIM01004506">
    <property type="protein sequence ID" value="CAE0405899.1"/>
    <property type="molecule type" value="Transcribed_RNA"/>
</dbReference>
<evidence type="ECO:0000313" key="6">
    <source>
        <dbReference type="EMBL" id="CAE0405900.1"/>
    </source>
</evidence>
<dbReference type="InterPro" id="IPR050342">
    <property type="entry name" value="HMGB"/>
</dbReference>
<accession>A0A6S8JB99</accession>
<gene>
    <name evidence="5" type="ORF">ACOF00016_LOCUS3856</name>
    <name evidence="6" type="ORF">ACOF00016_LOCUS3857</name>
</gene>
<feature type="domain" description="HMG box" evidence="4">
    <location>
        <begin position="74"/>
        <end position="165"/>
    </location>
</feature>
<evidence type="ECO:0000259" key="4">
    <source>
        <dbReference type="PROSITE" id="PS50118"/>
    </source>
</evidence>
<dbReference type="SMART" id="SM00398">
    <property type="entry name" value="HMG"/>
    <property type="match status" value="1"/>
</dbReference>
<keyword evidence="2" id="KW-0539">Nucleus</keyword>
<evidence type="ECO:0000256" key="2">
    <source>
        <dbReference type="PROSITE-ProRule" id="PRU00267"/>
    </source>
</evidence>
<feature type="region of interest" description="Disordered" evidence="3">
    <location>
        <begin position="40"/>
        <end position="73"/>
    </location>
</feature>
<dbReference type="PANTHER" id="PTHR48112">
    <property type="entry name" value="HIGH MOBILITY GROUP PROTEIN DSP1"/>
    <property type="match status" value="1"/>
</dbReference>
<keyword evidence="1 2" id="KW-0238">DNA-binding</keyword>
<evidence type="ECO:0000256" key="3">
    <source>
        <dbReference type="SAM" id="MobiDB-lite"/>
    </source>
</evidence>
<dbReference type="GO" id="GO:0003677">
    <property type="term" value="F:DNA binding"/>
    <property type="evidence" value="ECO:0007669"/>
    <property type="project" value="UniProtKB-UniRule"/>
</dbReference>
<dbReference type="AlphaFoldDB" id="A0A6S8JB99"/>
<dbReference type="PANTHER" id="PTHR48112:SF15">
    <property type="entry name" value="HMG BOX DOMAIN-CONTAINING PROTEIN"/>
    <property type="match status" value="1"/>
</dbReference>
<protein>
    <recommendedName>
        <fullName evidence="4">HMG box domain-containing protein</fullName>
    </recommendedName>
</protein>
<dbReference type="SUPFAM" id="SSF47095">
    <property type="entry name" value="HMG-box"/>
    <property type="match status" value="1"/>
</dbReference>
<name>A0A6S8JB99_9STRA</name>
<dbReference type="PROSITE" id="PS50118">
    <property type="entry name" value="HMG_BOX_2"/>
    <property type="match status" value="1"/>
</dbReference>
<sequence length="250" mass="28346">MQNTSKFLNCSTTQTMSNKNHPYHHQEEVDLFAPTPLAPWFRHNPKNEQVPPGSSSSFSNEKEAEAEEEELPKPKRPLTAYNLFFQSERVRLLESLPVVSGTIMTTANGKKKKNTKPKKGKVGFAEMARIISARWKQADDAVRAPFCLAANLEKIRYHREKDEYKDKLHMLRRARCAREKAAAAKAEEQQQQQQITVLSAAAARAATRRDSGFDWAGGHFHPLPDDEPSITDLADQLDKETTEMIIRIFG</sequence>
<proteinExistence type="predicted"/>
<evidence type="ECO:0000313" key="5">
    <source>
        <dbReference type="EMBL" id="CAE0405899.1"/>
    </source>
</evidence>
<evidence type="ECO:0000256" key="1">
    <source>
        <dbReference type="ARBA" id="ARBA00023125"/>
    </source>
</evidence>
<reference evidence="5" key="1">
    <citation type="submission" date="2021-01" db="EMBL/GenBank/DDBJ databases">
        <authorList>
            <person name="Corre E."/>
            <person name="Pelletier E."/>
            <person name="Niang G."/>
            <person name="Scheremetjew M."/>
            <person name="Finn R."/>
            <person name="Kale V."/>
            <person name="Holt S."/>
            <person name="Cochrane G."/>
            <person name="Meng A."/>
            <person name="Brown T."/>
            <person name="Cohen L."/>
        </authorList>
    </citation>
    <scope>NUCLEOTIDE SEQUENCE</scope>
    <source>
        <strain evidence="5">CCMP127</strain>
    </source>
</reference>
<organism evidence="5">
    <name type="scientific">Amphora coffeiformis</name>
    <dbReference type="NCBI Taxonomy" id="265554"/>
    <lineage>
        <taxon>Eukaryota</taxon>
        <taxon>Sar</taxon>
        <taxon>Stramenopiles</taxon>
        <taxon>Ochrophyta</taxon>
        <taxon>Bacillariophyta</taxon>
        <taxon>Bacillariophyceae</taxon>
        <taxon>Bacillariophycidae</taxon>
        <taxon>Thalassiophysales</taxon>
        <taxon>Catenulaceae</taxon>
        <taxon>Amphora</taxon>
    </lineage>
</organism>